<evidence type="ECO:0000256" key="8">
    <source>
        <dbReference type="ARBA" id="ARBA00023315"/>
    </source>
</evidence>
<dbReference type="InterPro" id="IPR015083">
    <property type="entry name" value="NorB/c/GfsB-D-like_docking"/>
</dbReference>
<evidence type="ECO:0000313" key="15">
    <source>
        <dbReference type="Proteomes" id="UP000003963"/>
    </source>
</evidence>
<dbReference type="SUPFAM" id="SSF47336">
    <property type="entry name" value="ACP-like"/>
    <property type="match status" value="1"/>
</dbReference>
<keyword evidence="15" id="KW-1185">Reference proteome</keyword>
<protein>
    <submittedName>
        <fullName evidence="14">Modular polyketide synthase</fullName>
    </submittedName>
</protein>
<dbReference type="InterPro" id="IPR036736">
    <property type="entry name" value="ACP-like_sf"/>
</dbReference>
<dbReference type="Pfam" id="PF00109">
    <property type="entry name" value="ketoacyl-synt"/>
    <property type="match status" value="1"/>
</dbReference>
<dbReference type="PROSITE" id="PS00606">
    <property type="entry name" value="KS3_1"/>
    <property type="match status" value="1"/>
</dbReference>
<dbReference type="InterPro" id="IPR032821">
    <property type="entry name" value="PKS_assoc"/>
</dbReference>
<dbReference type="CDD" id="cd00833">
    <property type="entry name" value="PKS"/>
    <property type="match status" value="1"/>
</dbReference>
<dbReference type="InterPro" id="IPR042104">
    <property type="entry name" value="PKS_dehydratase_sf"/>
</dbReference>
<evidence type="ECO:0000256" key="2">
    <source>
        <dbReference type="ARBA" id="ARBA00004792"/>
    </source>
</evidence>
<dbReference type="InterPro" id="IPR050091">
    <property type="entry name" value="PKS_NRPS_Biosynth_Enz"/>
</dbReference>
<dbReference type="SUPFAM" id="SSF53901">
    <property type="entry name" value="Thiolase-like"/>
    <property type="match status" value="1"/>
</dbReference>
<dbReference type="InterPro" id="IPR049552">
    <property type="entry name" value="PKS_DH_N"/>
</dbReference>
<dbReference type="SMART" id="SM00826">
    <property type="entry name" value="PKS_DH"/>
    <property type="match status" value="1"/>
</dbReference>
<dbReference type="Gene3D" id="3.40.47.10">
    <property type="match status" value="1"/>
</dbReference>
<dbReference type="InterPro" id="IPR020806">
    <property type="entry name" value="PKS_PP-bd"/>
</dbReference>
<dbReference type="PROSITE" id="PS50075">
    <property type="entry name" value="CARRIER"/>
    <property type="match status" value="1"/>
</dbReference>
<dbReference type="FunFam" id="3.40.47.10:FF:000019">
    <property type="entry name" value="Polyketide synthase type I"/>
    <property type="match status" value="1"/>
</dbReference>
<dbReference type="SMART" id="SM00827">
    <property type="entry name" value="PKS_AT"/>
    <property type="match status" value="1"/>
</dbReference>
<dbReference type="GO" id="GO:0006633">
    <property type="term" value="P:fatty acid biosynthetic process"/>
    <property type="evidence" value="ECO:0007669"/>
    <property type="project" value="InterPro"/>
</dbReference>
<keyword evidence="3" id="KW-0596">Phosphopantetheine</keyword>
<dbReference type="PANTHER" id="PTHR43775">
    <property type="entry name" value="FATTY ACID SYNTHASE"/>
    <property type="match status" value="1"/>
</dbReference>
<feature type="active site" description="Proton acceptor; for dehydratase activity" evidence="9">
    <location>
        <position position="979"/>
    </location>
</feature>
<name>D9WQL0_9ACTN</name>
<dbReference type="Pfam" id="PF00975">
    <property type="entry name" value="Thioesterase"/>
    <property type="match status" value="1"/>
</dbReference>
<dbReference type="Gene3D" id="3.40.50.720">
    <property type="entry name" value="NAD(P)-binding Rossmann-like Domain"/>
    <property type="match status" value="1"/>
</dbReference>
<dbReference type="SMART" id="SM00825">
    <property type="entry name" value="PKS_KS"/>
    <property type="match status" value="1"/>
</dbReference>
<dbReference type="SUPFAM" id="SSF55048">
    <property type="entry name" value="Probable ACP-binding domain of malonyl-CoA ACP transacylase"/>
    <property type="match status" value="1"/>
</dbReference>
<dbReference type="GO" id="GO:0004312">
    <property type="term" value="F:fatty acid synthase activity"/>
    <property type="evidence" value="ECO:0007669"/>
    <property type="project" value="TreeGrafter"/>
</dbReference>
<accession>D9WQL0</accession>
<dbReference type="Gene3D" id="3.30.70.3290">
    <property type="match status" value="1"/>
</dbReference>
<dbReference type="Pfam" id="PF00698">
    <property type="entry name" value="Acyl_transf_1"/>
    <property type="match status" value="1"/>
</dbReference>
<dbReference type="InterPro" id="IPR014030">
    <property type="entry name" value="Ketoacyl_synth_N"/>
</dbReference>
<dbReference type="PANTHER" id="PTHR43775:SF51">
    <property type="entry name" value="INACTIVE PHENOLPHTHIOCEROL SYNTHESIS POLYKETIDE SYNTHASE TYPE I PKS1-RELATED"/>
    <property type="match status" value="1"/>
</dbReference>
<dbReference type="InterPro" id="IPR013968">
    <property type="entry name" value="PKS_KR"/>
</dbReference>
<feature type="active site" description="Proton donor; for dehydratase activity" evidence="9">
    <location>
        <position position="1147"/>
    </location>
</feature>
<evidence type="ECO:0000256" key="3">
    <source>
        <dbReference type="ARBA" id="ARBA00022450"/>
    </source>
</evidence>
<dbReference type="GO" id="GO:0031177">
    <property type="term" value="F:phosphopantetheine binding"/>
    <property type="evidence" value="ECO:0007669"/>
    <property type="project" value="InterPro"/>
</dbReference>
<dbReference type="InterPro" id="IPR049900">
    <property type="entry name" value="PKS_mFAS_DH"/>
</dbReference>
<dbReference type="SUPFAM" id="SSF53474">
    <property type="entry name" value="alpha/beta-Hydrolases"/>
    <property type="match status" value="1"/>
</dbReference>
<dbReference type="Pfam" id="PF02801">
    <property type="entry name" value="Ketoacyl-synt_C"/>
    <property type="match status" value="1"/>
</dbReference>
<keyword evidence="5" id="KW-0808">Transferase</keyword>
<reference evidence="14 15" key="1">
    <citation type="submission" date="2009-02" db="EMBL/GenBank/DDBJ databases">
        <title>Annotation of Streptomyces hygroscopicus strain ATCC 53653.</title>
        <authorList>
            <consortium name="The Broad Institute Genome Sequencing Platform"/>
            <consortium name="Broad Institute Microbial Sequencing Center"/>
            <person name="Fischbach M."/>
            <person name="Godfrey P."/>
            <person name="Ward D."/>
            <person name="Young S."/>
            <person name="Zeng Q."/>
            <person name="Koehrsen M."/>
            <person name="Alvarado L."/>
            <person name="Berlin A.M."/>
            <person name="Bochicchio J."/>
            <person name="Borenstein D."/>
            <person name="Chapman S.B."/>
            <person name="Chen Z."/>
            <person name="Engels R."/>
            <person name="Freedman E."/>
            <person name="Gellesch M."/>
            <person name="Goldberg J."/>
            <person name="Griggs A."/>
            <person name="Gujja S."/>
            <person name="Heilman E.R."/>
            <person name="Heiman D.I."/>
            <person name="Hepburn T.A."/>
            <person name="Howarth C."/>
            <person name="Jen D."/>
            <person name="Larson L."/>
            <person name="Lewis B."/>
            <person name="Mehta T."/>
            <person name="Park D."/>
            <person name="Pearson M."/>
            <person name="Richards J."/>
            <person name="Roberts A."/>
            <person name="Saif S."/>
            <person name="Shea T.D."/>
            <person name="Shenoy N."/>
            <person name="Sisk P."/>
            <person name="Stolte C."/>
            <person name="Sykes S.N."/>
            <person name="Thomson T."/>
            <person name="Walk T."/>
            <person name="White J."/>
            <person name="Yandava C."/>
            <person name="Straight P."/>
            <person name="Clardy J."/>
            <person name="Hung D."/>
            <person name="Kolter R."/>
            <person name="Mekalanos J."/>
            <person name="Walker S."/>
            <person name="Walsh C.T."/>
            <person name="Wieland-Brown L.C."/>
            <person name="Haas B."/>
            <person name="Nusbaum C."/>
            <person name="Birren B."/>
        </authorList>
    </citation>
    <scope>NUCLEOTIDE SEQUENCE [LARGE SCALE GENOMIC DNA]</scope>
    <source>
        <strain evidence="14 15">ATCC 53653</strain>
    </source>
</reference>
<dbReference type="PROSITE" id="PS00012">
    <property type="entry name" value="PHOSPHOPANTETHEINE"/>
    <property type="match status" value="1"/>
</dbReference>
<comment type="cofactor">
    <cofactor evidence="1">
        <name>pantetheine 4'-phosphate</name>
        <dbReference type="ChEBI" id="CHEBI:47942"/>
    </cofactor>
</comment>
<gene>
    <name evidence="14" type="ORF">SSOG_07857</name>
</gene>
<evidence type="ECO:0000256" key="7">
    <source>
        <dbReference type="ARBA" id="ARBA00023268"/>
    </source>
</evidence>
<dbReference type="InterPro" id="IPR009081">
    <property type="entry name" value="PP-bd_ACP"/>
</dbReference>
<dbReference type="Pfam" id="PF08659">
    <property type="entry name" value="KR"/>
    <property type="match status" value="1"/>
</dbReference>
<dbReference type="Pfam" id="PF16197">
    <property type="entry name" value="KAsynt_C_assoc"/>
    <property type="match status" value="1"/>
</dbReference>
<dbReference type="InterPro" id="IPR001227">
    <property type="entry name" value="Ac_transferase_dom_sf"/>
</dbReference>
<dbReference type="InterPro" id="IPR006162">
    <property type="entry name" value="Ppantetheine_attach_site"/>
</dbReference>
<feature type="region of interest" description="N-terminal hotdog fold" evidence="9">
    <location>
        <begin position="947"/>
        <end position="1074"/>
    </location>
</feature>
<feature type="region of interest" description="C-terminal hotdog fold" evidence="9">
    <location>
        <begin position="1088"/>
        <end position="1223"/>
    </location>
</feature>
<dbReference type="Gene3D" id="3.10.129.110">
    <property type="entry name" value="Polyketide synthase dehydratase"/>
    <property type="match status" value="1"/>
</dbReference>
<dbReference type="InterPro" id="IPR016039">
    <property type="entry name" value="Thiolase-like"/>
</dbReference>
<dbReference type="PROSITE" id="PS52019">
    <property type="entry name" value="PKS_MFAS_DH"/>
    <property type="match status" value="1"/>
</dbReference>
<evidence type="ECO:0000256" key="1">
    <source>
        <dbReference type="ARBA" id="ARBA00001957"/>
    </source>
</evidence>
<dbReference type="Pfam" id="PF14765">
    <property type="entry name" value="PS-DH"/>
    <property type="match status" value="1"/>
</dbReference>
<dbReference type="Gene3D" id="3.40.366.10">
    <property type="entry name" value="Malonyl-Coenzyme A Acyl Carrier Protein, domain 2"/>
    <property type="match status" value="1"/>
</dbReference>
<dbReference type="InterPro" id="IPR029058">
    <property type="entry name" value="AB_hydrolase_fold"/>
</dbReference>
<dbReference type="InterPro" id="IPR036291">
    <property type="entry name" value="NAD(P)-bd_dom_sf"/>
</dbReference>
<dbReference type="EMBL" id="GG657754">
    <property type="protein sequence ID" value="EFL28143.1"/>
    <property type="molecule type" value="Genomic_DNA"/>
</dbReference>
<dbReference type="SMART" id="SM01294">
    <property type="entry name" value="PKS_PP_betabranch"/>
    <property type="match status" value="1"/>
</dbReference>
<feature type="compositionally biased region" description="Low complexity" evidence="10">
    <location>
        <begin position="19"/>
        <end position="30"/>
    </location>
</feature>
<evidence type="ECO:0000259" key="13">
    <source>
        <dbReference type="PROSITE" id="PS52019"/>
    </source>
</evidence>
<feature type="compositionally biased region" description="Basic residues" evidence="10">
    <location>
        <begin position="7"/>
        <end position="18"/>
    </location>
</feature>
<evidence type="ECO:0000256" key="10">
    <source>
        <dbReference type="SAM" id="MobiDB-lite"/>
    </source>
</evidence>
<keyword evidence="6" id="KW-0045">Antibiotic biosynthesis</keyword>
<feature type="region of interest" description="Disordered" evidence="10">
    <location>
        <begin position="1"/>
        <end position="50"/>
    </location>
</feature>
<dbReference type="Gene3D" id="1.10.1200.10">
    <property type="entry name" value="ACP-like"/>
    <property type="match status" value="1"/>
</dbReference>
<dbReference type="Pfam" id="PF00550">
    <property type="entry name" value="PP-binding"/>
    <property type="match status" value="1"/>
</dbReference>
<dbReference type="SUPFAM" id="SSF52151">
    <property type="entry name" value="FabD/lysophospholipase-like"/>
    <property type="match status" value="1"/>
</dbReference>
<evidence type="ECO:0000259" key="12">
    <source>
        <dbReference type="PROSITE" id="PS52004"/>
    </source>
</evidence>
<dbReference type="Pfam" id="PF21089">
    <property type="entry name" value="PKS_DH_N"/>
    <property type="match status" value="1"/>
</dbReference>
<feature type="domain" description="PKS/mFAS DH" evidence="13">
    <location>
        <begin position="947"/>
        <end position="1223"/>
    </location>
</feature>
<dbReference type="InterPro" id="IPR018201">
    <property type="entry name" value="Ketoacyl_synth_AS"/>
</dbReference>
<proteinExistence type="predicted"/>
<feature type="domain" description="Carrier" evidence="11">
    <location>
        <begin position="1664"/>
        <end position="1739"/>
    </location>
</feature>
<dbReference type="InterPro" id="IPR016036">
    <property type="entry name" value="Malonyl_transacylase_ACP-bd"/>
</dbReference>
<keyword evidence="7" id="KW-0511">Multifunctional enzyme</keyword>
<dbReference type="PROSITE" id="PS52004">
    <property type="entry name" value="KS3_2"/>
    <property type="match status" value="1"/>
</dbReference>
<sequence>MFPPPPRPRRRRSSRTRSTRWTPKPSSAWRSRTRPWPPWTTTRRGKPEDTMADTDHKLVAALRASLKETESLRARNRALQAASREPIAIVAMSCRYPGAASPEELWRLVADGTDAVSRFPTDRGWDETAIYDPEPGRPGKTYSREGAFLYDAADFDPEFFGIAPNEAMVMDPQQRLLLEASWEVLERAGIDPTTLKGSPTGVFAGMMYHDYTYNSSTGAIASGRVAYALGLEGPAVTVDTACSSSLVALHSAVQALRSGECSLALAGGVTVMATPETFIEFSHQRGLAPDGRCKSYAAAADGTGWGEGVGMLLVERLSDARRNGHPVLAVVRGMAINQDGASNGLTAPNGPSQQRVIKQALAHARISADQVDLVEGHGTGTTLGDPIEAQALLATYGQDRPDDRPLWLGSIKSNIGHTQAAAGVAGIIKVVQAMRHGVMPRTLHVDEPTPQVDWAAGEVRLLSEAREWPDEGRPRRAGVSSFGISGTNAHVIIEEAPPVEAEEEAVPTVAGPVLWTLSGRSQEALRAQAERLHSHLGERPDLAPADVAFSLATGRAALEHRAAIVADGRTDRTGLLAGLTALAQGTPSPSVVTGRAREGKVAFLFTGQGSQRLGMGRELYDTFPAFAAAFDAVCEASGLPLKEVMWGDDEEALHRTEFTQPAIFALEVALYRLVESWGLRPDFLVGHSIGELAAAHVAGVLSLEDAAQLITTRGRLMGALPPGGAMVAIQATEEEVAPLLTGEVGIAAVNGPSSVVVSGAEDAVAAVAARFTDRKTSRLSVSHAFHSPLMDPMLEDFRKVAEAVTYRRPEIRLVKDMASAEYWVRHVRDAVRFADDVSRLESEGVTRFLEIGPDGILTAMARQTAPDATTAAALRRDRPEAGTLLTAIAQLHTTGASPDWTALFAGRGAHRVDLPTYAFQRSRYWLSAPVAGEGGNAASLGLTTLDHPLLTAEVAVPGSETVVFTGRLSTDTQPWLADHTVLGTTLLPGTAYVDMAVRAGDQVGCRVLEELTLHAPLALPEGGAVRLRLTVGEPADDTGRRPLTLHAQAEDTDGAEAAWTLHAEGVLTPEDTAAPPPSDLSEWPPPESARIATDDAYDRFHDIGFAYGPAFQGLKAAWRVGDETFAEVALGDAAGAGRFVLHPALLDSALHAVLLGTGEDDATALPFAWKGVRLYASGATTARVRLTPKGEGATEVRIADAQGRPVAFVESLIAREVSAEQLAPAPARPGDSLFHVAWTPASAATVGTDWTVVADLAELTDPVPATVAWTLPGGTGDLADDVRTVTGDTLRALQTWLADERFADRRLMVVTRGDHLAHAAARGLVRAAHAEDPERFALLDTDGHDDPETIARAIASGEPELRVQDTDILVPRLARTPTDPEHPPAWDRLGTVLITGGTGGLGALVARHLVTEHGVRDLLLTSRRGMDAEGAADLRQELTGLGATVEIAACDVADRAALKALLADRPLGAVVHTAGVLADGLIANLTPRSLDQVLRPKVDGALNLHDLTRGHDLGAFVLFSSSAGVLGAPGQGNYAAANTFLDALAQHRHAEGLPAQSLAWGLWADIGGMAGGLSEADLRRLRRQGMPALSAAEGLALFDAASARAESVLVPMGLDLRALRGGSGGELPVLLRGLVPATRRRTAAADPAVLRRELAALPAERREGALRDLVLSLAATVLGHSGPEAVDPERDFLESGFDSLTAMELRTALNAATGLRLPATAVFDSKNPSLLARLLADELARLSATEPQPQTEKETEADESVTDLFRRAVHAGDTPGALALMSAVAALRPRFAVPGDLGRAPKPVRLADGPRRTRLICLATPMAAGGVHQHARLGAEFRDVRHVSALPLPGFARGEPLPGSAEALSRVLADAVLEAAEGEPFALLGYSSGGIIGHVLARHLEEVAEVPPAGLVLIDTFRVDDTAMKFGFDHLMREVLAMESAYGPYDAARLSAMPHYFGVLGDFAPVPLAAPTLFVQADQPFVEPPEGVDRAEMRARPWDPDHTLRTVPGDHFSLGQEHAPTTARTIDEWLTTLD</sequence>
<dbReference type="InterPro" id="IPR057326">
    <property type="entry name" value="KR_dom"/>
</dbReference>
<dbReference type="InterPro" id="IPR016035">
    <property type="entry name" value="Acyl_Trfase/lysoPLipase"/>
</dbReference>
<dbReference type="InterPro" id="IPR014043">
    <property type="entry name" value="Acyl_transferase_dom"/>
</dbReference>
<evidence type="ECO:0000256" key="9">
    <source>
        <dbReference type="PROSITE-ProRule" id="PRU01363"/>
    </source>
</evidence>
<dbReference type="SMART" id="SM00822">
    <property type="entry name" value="PKS_KR"/>
    <property type="match status" value="1"/>
</dbReference>
<evidence type="ECO:0000256" key="4">
    <source>
        <dbReference type="ARBA" id="ARBA00022553"/>
    </source>
</evidence>
<keyword evidence="4" id="KW-0597">Phosphoprotein</keyword>
<dbReference type="InterPro" id="IPR020807">
    <property type="entry name" value="PKS_DH"/>
</dbReference>
<dbReference type="GO" id="GO:0004315">
    <property type="term" value="F:3-oxoacyl-[acyl-carrier-protein] synthase activity"/>
    <property type="evidence" value="ECO:0007669"/>
    <property type="project" value="InterPro"/>
</dbReference>
<dbReference type="STRING" id="457427.SSOG_07857"/>
<feature type="domain" description="Ketosynthase family 3 (KS3)" evidence="12">
    <location>
        <begin position="84"/>
        <end position="495"/>
    </location>
</feature>
<comment type="pathway">
    <text evidence="2">Antibiotic biosynthesis.</text>
</comment>
<keyword evidence="8" id="KW-0012">Acyltransferase</keyword>
<dbReference type="SMART" id="SM00824">
    <property type="entry name" value="PKS_TE"/>
    <property type="match status" value="1"/>
</dbReference>
<dbReference type="Proteomes" id="UP000003963">
    <property type="component" value="Unassembled WGS sequence"/>
</dbReference>
<dbReference type="InterPro" id="IPR001031">
    <property type="entry name" value="Thioesterase"/>
</dbReference>
<dbReference type="InterPro" id="IPR014031">
    <property type="entry name" value="Ketoacyl_synth_C"/>
</dbReference>
<dbReference type="GO" id="GO:0033068">
    <property type="term" value="P:macrolide biosynthetic process"/>
    <property type="evidence" value="ECO:0007669"/>
    <property type="project" value="UniProtKB-ARBA"/>
</dbReference>
<dbReference type="Pfam" id="PF08990">
    <property type="entry name" value="Docking"/>
    <property type="match status" value="1"/>
</dbReference>
<organism evidence="14 15">
    <name type="scientific">Streptomyces himastatinicus ATCC 53653</name>
    <dbReference type="NCBI Taxonomy" id="457427"/>
    <lineage>
        <taxon>Bacteria</taxon>
        <taxon>Bacillati</taxon>
        <taxon>Actinomycetota</taxon>
        <taxon>Actinomycetes</taxon>
        <taxon>Kitasatosporales</taxon>
        <taxon>Streptomycetaceae</taxon>
        <taxon>Streptomyces</taxon>
        <taxon>Streptomyces violaceusniger group</taxon>
    </lineage>
</organism>
<evidence type="ECO:0000313" key="14">
    <source>
        <dbReference type="EMBL" id="EFL28143.1"/>
    </source>
</evidence>
<dbReference type="CDD" id="cd08956">
    <property type="entry name" value="KR_3_FAS_SDR_x"/>
    <property type="match status" value="1"/>
</dbReference>
<evidence type="ECO:0000259" key="11">
    <source>
        <dbReference type="PROSITE" id="PS50075"/>
    </source>
</evidence>
<evidence type="ECO:0000256" key="5">
    <source>
        <dbReference type="ARBA" id="ARBA00022679"/>
    </source>
</evidence>
<dbReference type="SMART" id="SM00823">
    <property type="entry name" value="PKS_PP"/>
    <property type="match status" value="1"/>
</dbReference>
<dbReference type="SUPFAM" id="SSF51735">
    <property type="entry name" value="NAD(P)-binding Rossmann-fold domains"/>
    <property type="match status" value="2"/>
</dbReference>
<dbReference type="InterPro" id="IPR049551">
    <property type="entry name" value="PKS_DH_C"/>
</dbReference>
<dbReference type="InterPro" id="IPR020841">
    <property type="entry name" value="PKS_Beta-ketoAc_synthase_dom"/>
</dbReference>
<dbReference type="Gene3D" id="3.40.50.1820">
    <property type="entry name" value="alpha/beta hydrolase"/>
    <property type="match status" value="1"/>
</dbReference>
<dbReference type="HOGENOM" id="CLU_000022_35_2_11"/>
<evidence type="ECO:0000256" key="6">
    <source>
        <dbReference type="ARBA" id="ARBA00023194"/>
    </source>
</evidence>
<dbReference type="InterPro" id="IPR020802">
    <property type="entry name" value="TesA-like"/>
</dbReference>